<comment type="caution">
    <text evidence="2">The sequence shown here is derived from an EMBL/GenBank/DDBJ whole genome shotgun (WGS) entry which is preliminary data.</text>
</comment>
<evidence type="ECO:0000313" key="4">
    <source>
        <dbReference type="Proteomes" id="UP000051497"/>
    </source>
</evidence>
<dbReference type="Gene3D" id="3.40.30.10">
    <property type="entry name" value="Glutaredoxin"/>
    <property type="match status" value="1"/>
</dbReference>
<sequence length="61" mass="6980">MDIHLAKEQLSAWYCAINPFITVPTLTDNNQIWTDSRDILNLAAKNAADTWYDTDPYCCLT</sequence>
<evidence type="ECO:0000313" key="2">
    <source>
        <dbReference type="EMBL" id="KRG20748.1"/>
    </source>
</evidence>
<proteinExistence type="predicted"/>
<name>A0A0Q9YJF0_9GAMM</name>
<dbReference type="RefSeq" id="WP_075066851.1">
    <property type="nucleotide sequence ID" value="NZ_LKAJ02000001.1"/>
</dbReference>
<dbReference type="STRING" id="295108.HT99x_02237"/>
<reference evidence="2" key="1">
    <citation type="submission" date="2015-09" db="EMBL/GenBank/DDBJ databases">
        <title>Draft Genome Sequences of Two Novel Amoeba-resistant Intranuclear Bacteria, Candidatus Berkiella cookevillensis and Candidatus Berkiella aquae.</title>
        <authorList>
            <person name="Mehari Y.T."/>
            <person name="Arivett B.A."/>
            <person name="Farone A.L."/>
            <person name="Gunderson J.H."/>
            <person name="Farone M.B."/>
        </authorList>
    </citation>
    <scope>NUCLEOTIDE SEQUENCE [LARGE SCALE GENOMIC DNA]</scope>
    <source>
        <strain evidence="2">HT99</strain>
    </source>
</reference>
<accession>A0A0Q9YJF0</accession>
<protein>
    <submittedName>
        <fullName evidence="3">Glutathione S-transferase N-terminal domain-containing protein</fullName>
    </submittedName>
</protein>
<reference evidence="3" key="2">
    <citation type="journal article" date="2016" name="Genome Announc.">
        <title>Draft Genome Sequences of Two Novel Amoeba-Resistant Intranuclear Bacteria, 'Candidatus Berkiella cookevillensis' and 'Candidatus Berkiella aquae'.</title>
        <authorList>
            <person name="Mehari Y.T."/>
            <person name="Arivett B.A."/>
            <person name="Farone A.L."/>
            <person name="Gunderson J.H."/>
            <person name="Farone M.B."/>
        </authorList>
    </citation>
    <scope>NUCLEOTIDE SEQUENCE</scope>
    <source>
        <strain evidence="3">HT99</strain>
    </source>
</reference>
<gene>
    <name evidence="3" type="ORF">HT99x_004425</name>
    <name evidence="2" type="ORF">HT99x_02237</name>
</gene>
<evidence type="ECO:0000313" key="3">
    <source>
        <dbReference type="EMBL" id="MCS5710665.1"/>
    </source>
</evidence>
<keyword evidence="4" id="KW-1185">Reference proteome</keyword>
<dbReference type="OrthoDB" id="9810080at2"/>
<dbReference type="EMBL" id="LKAJ01000009">
    <property type="protein sequence ID" value="KRG20748.1"/>
    <property type="molecule type" value="Genomic_DNA"/>
</dbReference>
<evidence type="ECO:0000259" key="1">
    <source>
        <dbReference type="Pfam" id="PF13417"/>
    </source>
</evidence>
<dbReference type="Pfam" id="PF13417">
    <property type="entry name" value="GST_N_3"/>
    <property type="match status" value="1"/>
</dbReference>
<dbReference type="Proteomes" id="UP000051497">
    <property type="component" value="Unassembled WGS sequence"/>
</dbReference>
<dbReference type="SUPFAM" id="SSF52833">
    <property type="entry name" value="Thioredoxin-like"/>
    <property type="match status" value="1"/>
</dbReference>
<dbReference type="EMBL" id="LKAJ02000001">
    <property type="protein sequence ID" value="MCS5710665.1"/>
    <property type="molecule type" value="Genomic_DNA"/>
</dbReference>
<organism evidence="2">
    <name type="scientific">Candidatus Berkiella aquae</name>
    <dbReference type="NCBI Taxonomy" id="295108"/>
    <lineage>
        <taxon>Bacteria</taxon>
        <taxon>Pseudomonadati</taxon>
        <taxon>Pseudomonadota</taxon>
        <taxon>Gammaproteobacteria</taxon>
        <taxon>Candidatus Berkiellales</taxon>
        <taxon>Candidatus Berkiellaceae</taxon>
        <taxon>Candidatus Berkiella</taxon>
    </lineage>
</organism>
<reference evidence="3" key="3">
    <citation type="submission" date="2021-06" db="EMBL/GenBank/DDBJ databases">
        <title>Genomic Description and Analysis of Intracellular Bacteria, Candidatus Berkiella cookevillensis and Candidatus Berkiella aquae.</title>
        <authorList>
            <person name="Kidane D.T."/>
            <person name="Mehari Y.T."/>
            <person name="Rice F.C."/>
            <person name="Arivett B.A."/>
            <person name="Farone A.L."/>
            <person name="Berk S.G."/>
            <person name="Farone M.B."/>
        </authorList>
    </citation>
    <scope>NUCLEOTIDE SEQUENCE</scope>
    <source>
        <strain evidence="3">HT99</strain>
    </source>
</reference>
<dbReference type="InterPro" id="IPR004045">
    <property type="entry name" value="Glutathione_S-Trfase_N"/>
</dbReference>
<dbReference type="AlphaFoldDB" id="A0A0Q9YJF0"/>
<feature type="domain" description="GST N-terminal" evidence="1">
    <location>
        <begin position="7"/>
        <end position="49"/>
    </location>
</feature>
<dbReference type="InterPro" id="IPR036249">
    <property type="entry name" value="Thioredoxin-like_sf"/>
</dbReference>